<proteinExistence type="predicted"/>
<dbReference type="AlphaFoldDB" id="A0A917K8P5"/>
<dbReference type="Pfam" id="PF04965">
    <property type="entry name" value="GPW_gp25"/>
    <property type="match status" value="1"/>
</dbReference>
<dbReference type="EMBL" id="BMKW01000001">
    <property type="protein sequence ID" value="GGJ02332.1"/>
    <property type="molecule type" value="Genomic_DNA"/>
</dbReference>
<dbReference type="InterPro" id="IPR007048">
    <property type="entry name" value="IraD/Gp25-like"/>
</dbReference>
<evidence type="ECO:0000313" key="3">
    <source>
        <dbReference type="Proteomes" id="UP000661507"/>
    </source>
</evidence>
<reference evidence="2" key="2">
    <citation type="submission" date="2020-09" db="EMBL/GenBank/DDBJ databases">
        <authorList>
            <person name="Sun Q."/>
            <person name="Zhou Y."/>
        </authorList>
    </citation>
    <scope>NUCLEOTIDE SEQUENCE</scope>
    <source>
        <strain evidence="2">CGMCC 1.3617</strain>
    </source>
</reference>
<dbReference type="SUPFAM" id="SSF160719">
    <property type="entry name" value="gpW/gp25-like"/>
    <property type="match status" value="1"/>
</dbReference>
<gene>
    <name evidence="2" type="ORF">GCM10011320_06460</name>
</gene>
<dbReference type="Proteomes" id="UP000661507">
    <property type="component" value="Unassembled WGS sequence"/>
</dbReference>
<evidence type="ECO:0000259" key="1">
    <source>
        <dbReference type="Pfam" id="PF04965"/>
    </source>
</evidence>
<feature type="domain" description="IraD/Gp25-like" evidence="1">
    <location>
        <begin position="45"/>
        <end position="130"/>
    </location>
</feature>
<organism evidence="2 3">
    <name type="scientific">Neoroseomonas lacus</name>
    <dbReference type="NCBI Taxonomy" id="287609"/>
    <lineage>
        <taxon>Bacteria</taxon>
        <taxon>Pseudomonadati</taxon>
        <taxon>Pseudomonadota</taxon>
        <taxon>Alphaproteobacteria</taxon>
        <taxon>Acetobacterales</taxon>
        <taxon>Acetobacteraceae</taxon>
        <taxon>Neoroseomonas</taxon>
    </lineage>
</organism>
<comment type="caution">
    <text evidence="2">The sequence shown here is derived from an EMBL/GenBank/DDBJ whole genome shotgun (WGS) entry which is preliminary data.</text>
</comment>
<sequence>MARKPVLGRDLALDWLLGAFREDADLRPLRPGGIRRTDLDVVEDESNLAQAVFNRLKTRKGELAGLGHPDYGSRHHELMGEPNVERTRNLIKLYILQALRDEPRIEKVLRADVRADHDPPRETVRIELTIRPIGRQVPLNLVIPFMLEGGA</sequence>
<name>A0A917K8P5_9PROT</name>
<accession>A0A917K8P5</accession>
<reference evidence="2" key="1">
    <citation type="journal article" date="2014" name="Int. J. Syst. Evol. Microbiol.">
        <title>Complete genome sequence of Corynebacterium casei LMG S-19264T (=DSM 44701T), isolated from a smear-ripened cheese.</title>
        <authorList>
            <consortium name="US DOE Joint Genome Institute (JGI-PGF)"/>
            <person name="Walter F."/>
            <person name="Albersmeier A."/>
            <person name="Kalinowski J."/>
            <person name="Ruckert C."/>
        </authorList>
    </citation>
    <scope>NUCLEOTIDE SEQUENCE</scope>
    <source>
        <strain evidence="2">CGMCC 1.3617</strain>
    </source>
</reference>
<evidence type="ECO:0000313" key="2">
    <source>
        <dbReference type="EMBL" id="GGJ02332.1"/>
    </source>
</evidence>
<protein>
    <recommendedName>
        <fullName evidence="1">IraD/Gp25-like domain-containing protein</fullName>
    </recommendedName>
</protein>
<dbReference type="Gene3D" id="3.10.450.40">
    <property type="match status" value="1"/>
</dbReference>
<dbReference type="RefSeq" id="WP_188965447.1">
    <property type="nucleotide sequence ID" value="NZ_BMKW01000001.1"/>
</dbReference>
<keyword evidence="3" id="KW-1185">Reference proteome</keyword>